<dbReference type="EMBL" id="JACGWN010000007">
    <property type="protein sequence ID" value="KAL0445028.1"/>
    <property type="molecule type" value="Genomic_DNA"/>
</dbReference>
<name>A0AAW2WUD4_9LAMI</name>
<dbReference type="InterPro" id="IPR050951">
    <property type="entry name" value="Retrovirus_Pol_polyprotein"/>
</dbReference>
<proteinExistence type="predicted"/>
<gene>
    <name evidence="1" type="ORF">Slati_2225500</name>
</gene>
<dbReference type="InterPro" id="IPR043128">
    <property type="entry name" value="Rev_trsase/Diguanyl_cyclase"/>
</dbReference>
<sequence length="99" mass="11425">MRKYGMKLNPTKCTFGVTGKFLAYMLTKRRIDANPEKIDAILQMPTSKSVKDIQKLAGRMTSLSQFISKAADKSLPFYKIMRNLKKFEWTPKCDKVLMI</sequence>
<dbReference type="PANTHER" id="PTHR37984:SF5">
    <property type="entry name" value="PROTEIN NYNRIN-LIKE"/>
    <property type="match status" value="1"/>
</dbReference>
<organism evidence="1">
    <name type="scientific">Sesamum latifolium</name>
    <dbReference type="NCBI Taxonomy" id="2727402"/>
    <lineage>
        <taxon>Eukaryota</taxon>
        <taxon>Viridiplantae</taxon>
        <taxon>Streptophyta</taxon>
        <taxon>Embryophyta</taxon>
        <taxon>Tracheophyta</taxon>
        <taxon>Spermatophyta</taxon>
        <taxon>Magnoliopsida</taxon>
        <taxon>eudicotyledons</taxon>
        <taxon>Gunneridae</taxon>
        <taxon>Pentapetalae</taxon>
        <taxon>asterids</taxon>
        <taxon>lamiids</taxon>
        <taxon>Lamiales</taxon>
        <taxon>Pedaliaceae</taxon>
        <taxon>Sesamum</taxon>
    </lineage>
</organism>
<protein>
    <submittedName>
        <fullName evidence="1">Uncharacterized protein</fullName>
    </submittedName>
</protein>
<dbReference type="Gene3D" id="3.30.70.270">
    <property type="match status" value="1"/>
</dbReference>
<dbReference type="InterPro" id="IPR043502">
    <property type="entry name" value="DNA/RNA_pol_sf"/>
</dbReference>
<evidence type="ECO:0000313" key="1">
    <source>
        <dbReference type="EMBL" id="KAL0445028.1"/>
    </source>
</evidence>
<accession>A0AAW2WUD4</accession>
<comment type="caution">
    <text evidence="1">The sequence shown here is derived from an EMBL/GenBank/DDBJ whole genome shotgun (WGS) entry which is preliminary data.</text>
</comment>
<reference evidence="1" key="2">
    <citation type="journal article" date="2024" name="Plant">
        <title>Genomic evolution and insights into agronomic trait innovations of Sesamum species.</title>
        <authorList>
            <person name="Miao H."/>
            <person name="Wang L."/>
            <person name="Qu L."/>
            <person name="Liu H."/>
            <person name="Sun Y."/>
            <person name="Le M."/>
            <person name="Wang Q."/>
            <person name="Wei S."/>
            <person name="Zheng Y."/>
            <person name="Lin W."/>
            <person name="Duan Y."/>
            <person name="Cao H."/>
            <person name="Xiong S."/>
            <person name="Wang X."/>
            <person name="Wei L."/>
            <person name="Li C."/>
            <person name="Ma Q."/>
            <person name="Ju M."/>
            <person name="Zhao R."/>
            <person name="Li G."/>
            <person name="Mu C."/>
            <person name="Tian Q."/>
            <person name="Mei H."/>
            <person name="Zhang T."/>
            <person name="Gao T."/>
            <person name="Zhang H."/>
        </authorList>
    </citation>
    <scope>NUCLEOTIDE SEQUENCE</scope>
    <source>
        <strain evidence="1">KEN1</strain>
    </source>
</reference>
<dbReference type="AlphaFoldDB" id="A0AAW2WUD4"/>
<dbReference type="PANTHER" id="PTHR37984">
    <property type="entry name" value="PROTEIN CBG26694"/>
    <property type="match status" value="1"/>
</dbReference>
<dbReference type="SUPFAM" id="SSF56672">
    <property type="entry name" value="DNA/RNA polymerases"/>
    <property type="match status" value="1"/>
</dbReference>
<reference evidence="1" key="1">
    <citation type="submission" date="2020-06" db="EMBL/GenBank/DDBJ databases">
        <authorList>
            <person name="Li T."/>
            <person name="Hu X."/>
            <person name="Zhang T."/>
            <person name="Song X."/>
            <person name="Zhang H."/>
            <person name="Dai N."/>
            <person name="Sheng W."/>
            <person name="Hou X."/>
            <person name="Wei L."/>
        </authorList>
    </citation>
    <scope>NUCLEOTIDE SEQUENCE</scope>
    <source>
        <strain evidence="1">KEN1</strain>
        <tissue evidence="1">Leaf</tissue>
    </source>
</reference>